<gene>
    <name evidence="14" type="ORF">METZ01_LOCUS59869</name>
</gene>
<feature type="region of interest" description="Disordered" evidence="12">
    <location>
        <begin position="156"/>
        <end position="179"/>
    </location>
</feature>
<evidence type="ECO:0000256" key="6">
    <source>
        <dbReference type="ARBA" id="ARBA00022967"/>
    </source>
</evidence>
<organism evidence="14">
    <name type="scientific">marine metagenome</name>
    <dbReference type="NCBI Taxonomy" id="408172"/>
    <lineage>
        <taxon>unclassified sequences</taxon>
        <taxon>metagenomes</taxon>
        <taxon>ecological metagenomes</taxon>
    </lineage>
</organism>
<dbReference type="PROSITE" id="PS51379">
    <property type="entry name" value="4FE4S_FER_2"/>
    <property type="match status" value="2"/>
</dbReference>
<dbReference type="GO" id="GO:0046872">
    <property type="term" value="F:metal ion binding"/>
    <property type="evidence" value="ECO:0007669"/>
    <property type="project" value="UniProtKB-KW"/>
</dbReference>
<keyword evidence="3" id="KW-0874">Quinone</keyword>
<dbReference type="PANTHER" id="PTHR10849">
    <property type="entry name" value="NADH DEHYDROGENASE UBIQUINONE IRON-SULFUR PROTEIN 8, MITOCHONDRIAL"/>
    <property type="match status" value="1"/>
</dbReference>
<dbReference type="GO" id="GO:0016651">
    <property type="term" value="F:oxidoreductase activity, acting on NAD(P)H"/>
    <property type="evidence" value="ECO:0007669"/>
    <property type="project" value="InterPro"/>
</dbReference>
<dbReference type="EMBL" id="UINC01003515">
    <property type="protein sequence ID" value="SVA07015.1"/>
    <property type="molecule type" value="Genomic_DNA"/>
</dbReference>
<dbReference type="Gene3D" id="3.30.70.3270">
    <property type="match status" value="1"/>
</dbReference>
<keyword evidence="4" id="KW-0479">Metal-binding</keyword>
<feature type="compositionally biased region" description="Pro residues" evidence="12">
    <location>
        <begin position="169"/>
        <end position="179"/>
    </location>
</feature>
<dbReference type="SUPFAM" id="SSF54862">
    <property type="entry name" value="4Fe-4S ferredoxins"/>
    <property type="match status" value="1"/>
</dbReference>
<evidence type="ECO:0000256" key="2">
    <source>
        <dbReference type="ARBA" id="ARBA00022485"/>
    </source>
</evidence>
<dbReference type="PANTHER" id="PTHR10849:SF24">
    <property type="entry name" value="NADH-QUINONE OXIDOREDUCTASE SUBUNIT I 2"/>
    <property type="match status" value="1"/>
</dbReference>
<dbReference type="InterPro" id="IPR017900">
    <property type="entry name" value="4Fe4S_Fe_S_CS"/>
</dbReference>
<evidence type="ECO:0000256" key="9">
    <source>
        <dbReference type="ARBA" id="ARBA00023027"/>
    </source>
</evidence>
<keyword evidence="1" id="KW-1003">Cell membrane</keyword>
<evidence type="ECO:0000313" key="14">
    <source>
        <dbReference type="EMBL" id="SVA07015.1"/>
    </source>
</evidence>
<evidence type="ECO:0000256" key="8">
    <source>
        <dbReference type="ARBA" id="ARBA00023014"/>
    </source>
</evidence>
<reference evidence="14" key="1">
    <citation type="submission" date="2018-05" db="EMBL/GenBank/DDBJ databases">
        <authorList>
            <person name="Lanie J.A."/>
            <person name="Ng W.-L."/>
            <person name="Kazmierczak K.M."/>
            <person name="Andrzejewski T.M."/>
            <person name="Davidsen T.M."/>
            <person name="Wayne K.J."/>
            <person name="Tettelin H."/>
            <person name="Glass J.I."/>
            <person name="Rusch D."/>
            <person name="Podicherti R."/>
            <person name="Tsui H.-C.T."/>
            <person name="Winkler M.E."/>
        </authorList>
    </citation>
    <scope>NUCLEOTIDE SEQUENCE</scope>
</reference>
<accession>A0A381SSJ8</accession>
<dbReference type="AlphaFoldDB" id="A0A381SSJ8"/>
<dbReference type="PROSITE" id="PS00198">
    <property type="entry name" value="4FE4S_FER_1"/>
    <property type="match status" value="1"/>
</dbReference>
<feature type="domain" description="4Fe-4S ferredoxin-type" evidence="13">
    <location>
        <begin position="51"/>
        <end position="80"/>
    </location>
</feature>
<keyword evidence="6" id="KW-1278">Translocase</keyword>
<evidence type="ECO:0000256" key="7">
    <source>
        <dbReference type="ARBA" id="ARBA00023004"/>
    </source>
</evidence>
<feature type="domain" description="4Fe-4S ferredoxin-type" evidence="13">
    <location>
        <begin position="97"/>
        <end position="126"/>
    </location>
</feature>
<dbReference type="InterPro" id="IPR010226">
    <property type="entry name" value="NADH_quinone_OxRdtase_chainI"/>
</dbReference>
<dbReference type="InterPro" id="IPR017896">
    <property type="entry name" value="4Fe4S_Fe-S-bd"/>
</dbReference>
<dbReference type="GO" id="GO:0016020">
    <property type="term" value="C:membrane"/>
    <property type="evidence" value="ECO:0007669"/>
    <property type="project" value="InterPro"/>
</dbReference>
<keyword evidence="7" id="KW-0408">Iron</keyword>
<protein>
    <recommendedName>
        <fullName evidence="13">4Fe-4S ferredoxin-type domain-containing protein</fullName>
    </recommendedName>
</protein>
<sequence length="179" mass="20308">MKIQNPVVGFINGLMVTIRSALRHPVTAEYPAVEKRLALSNRYMGFPALTWDFDVEEPYCTGCMVCVRECPTQCMSAQMKDNPKHEKGLSRRRKIIESFEINLGRCILCGICVDVCNLDAIEMSHEYELSKYQRNANRVNLNELLDMGVAYQNKLGWTPKQPQKNSGIPVPPKQPQDSS</sequence>
<evidence type="ECO:0000256" key="1">
    <source>
        <dbReference type="ARBA" id="ARBA00022475"/>
    </source>
</evidence>
<keyword evidence="9" id="KW-0520">NAD</keyword>
<keyword evidence="8" id="KW-0411">Iron-sulfur</keyword>
<evidence type="ECO:0000256" key="3">
    <source>
        <dbReference type="ARBA" id="ARBA00022719"/>
    </source>
</evidence>
<dbReference type="GO" id="GO:0051539">
    <property type="term" value="F:4 iron, 4 sulfur cluster binding"/>
    <property type="evidence" value="ECO:0007669"/>
    <property type="project" value="UniProtKB-KW"/>
</dbReference>
<evidence type="ECO:0000259" key="13">
    <source>
        <dbReference type="PROSITE" id="PS51379"/>
    </source>
</evidence>
<name>A0A381SSJ8_9ZZZZ</name>
<evidence type="ECO:0000256" key="10">
    <source>
        <dbReference type="ARBA" id="ARBA00023075"/>
    </source>
</evidence>
<keyword evidence="11" id="KW-0472">Membrane</keyword>
<keyword evidence="10" id="KW-0830">Ubiquinone</keyword>
<evidence type="ECO:0000256" key="5">
    <source>
        <dbReference type="ARBA" id="ARBA00022737"/>
    </source>
</evidence>
<keyword evidence="5" id="KW-0677">Repeat</keyword>
<evidence type="ECO:0000256" key="12">
    <source>
        <dbReference type="SAM" id="MobiDB-lite"/>
    </source>
</evidence>
<keyword evidence="2" id="KW-0004">4Fe-4S</keyword>
<dbReference type="Pfam" id="PF12838">
    <property type="entry name" value="Fer4_7"/>
    <property type="match status" value="1"/>
</dbReference>
<evidence type="ECO:0000256" key="11">
    <source>
        <dbReference type="ARBA" id="ARBA00023136"/>
    </source>
</evidence>
<dbReference type="GO" id="GO:0048038">
    <property type="term" value="F:quinone binding"/>
    <property type="evidence" value="ECO:0007669"/>
    <property type="project" value="UniProtKB-KW"/>
</dbReference>
<proteinExistence type="predicted"/>
<evidence type="ECO:0000256" key="4">
    <source>
        <dbReference type="ARBA" id="ARBA00022723"/>
    </source>
</evidence>